<protein>
    <submittedName>
        <fullName evidence="1">Uncharacterized protein</fullName>
    </submittedName>
</protein>
<proteinExistence type="predicted"/>
<reference evidence="1" key="1">
    <citation type="submission" date="2018-05" db="EMBL/GenBank/DDBJ databases">
        <title>Bacterial isolates from healthy term breastfed infants carrying antibiotic resistance genes.</title>
        <authorList>
            <person name="Casaburi G."/>
        </authorList>
    </citation>
    <scope>NUCLEOTIDE SEQUENCE [LARGE SCALE GENOMIC DNA]</scope>
    <source>
        <strain evidence="1">7084_4</strain>
    </source>
</reference>
<dbReference type="EMBL" id="CP029752">
    <property type="protein sequence ID" value="QFG76688.1"/>
    <property type="molecule type" value="Genomic_DNA"/>
</dbReference>
<dbReference type="AlphaFoldDB" id="A0A5P6A9R1"/>
<accession>A0A5P6A9R1</accession>
<gene>
    <name evidence="1" type="ORF">DMB90_10865</name>
</gene>
<evidence type="ECO:0000313" key="1">
    <source>
        <dbReference type="EMBL" id="QFG76688.1"/>
    </source>
</evidence>
<organism evidence="1">
    <name type="scientific">Raoultella planticola</name>
    <name type="common">Klebsiella planticola</name>
    <dbReference type="NCBI Taxonomy" id="575"/>
    <lineage>
        <taxon>Bacteria</taxon>
        <taxon>Pseudomonadati</taxon>
        <taxon>Pseudomonadota</taxon>
        <taxon>Gammaproteobacteria</taxon>
        <taxon>Enterobacterales</taxon>
        <taxon>Enterobacteriaceae</taxon>
        <taxon>Klebsiella/Raoultella group</taxon>
        <taxon>Raoultella</taxon>
    </lineage>
</organism>
<sequence length="62" mass="6831">MDNLINNAVKFTLSGHVVLRLEAGQQYGDTVSLIFRWSIPGSVLHPSIYPGFSNPTFVPQIS</sequence>
<name>A0A5P6A9R1_RAOPL</name>